<sequence length="20" mass="2289">MPVVDIVDEFLDIDISCFFA</sequence>
<accession>A0A0A8ZNE9</accession>
<dbReference type="EMBL" id="GBRH01258702">
    <property type="protein sequence ID" value="JAD39193.1"/>
    <property type="molecule type" value="Transcribed_RNA"/>
</dbReference>
<name>A0A0A8ZNE9_ARUDO</name>
<proteinExistence type="predicted"/>
<reference evidence="1" key="2">
    <citation type="journal article" date="2015" name="Data Brief">
        <title>Shoot transcriptome of the giant reed, Arundo donax.</title>
        <authorList>
            <person name="Barrero R.A."/>
            <person name="Guerrero F.D."/>
            <person name="Moolhuijzen P."/>
            <person name="Goolsby J.A."/>
            <person name="Tidwell J."/>
            <person name="Bellgard S.E."/>
            <person name="Bellgard M.I."/>
        </authorList>
    </citation>
    <scope>NUCLEOTIDE SEQUENCE</scope>
    <source>
        <tissue evidence="1">Shoot tissue taken approximately 20 cm above the soil surface</tissue>
    </source>
</reference>
<organism evidence="1">
    <name type="scientific">Arundo donax</name>
    <name type="common">Giant reed</name>
    <name type="synonym">Donax arundinaceus</name>
    <dbReference type="NCBI Taxonomy" id="35708"/>
    <lineage>
        <taxon>Eukaryota</taxon>
        <taxon>Viridiplantae</taxon>
        <taxon>Streptophyta</taxon>
        <taxon>Embryophyta</taxon>
        <taxon>Tracheophyta</taxon>
        <taxon>Spermatophyta</taxon>
        <taxon>Magnoliopsida</taxon>
        <taxon>Liliopsida</taxon>
        <taxon>Poales</taxon>
        <taxon>Poaceae</taxon>
        <taxon>PACMAD clade</taxon>
        <taxon>Arundinoideae</taxon>
        <taxon>Arundineae</taxon>
        <taxon>Arundo</taxon>
    </lineage>
</organism>
<evidence type="ECO:0000313" key="1">
    <source>
        <dbReference type="EMBL" id="JAD39193.1"/>
    </source>
</evidence>
<dbReference type="AlphaFoldDB" id="A0A0A8ZNE9"/>
<reference evidence="1" key="1">
    <citation type="submission" date="2014-09" db="EMBL/GenBank/DDBJ databases">
        <authorList>
            <person name="Magalhaes I.L.F."/>
            <person name="Oliveira U."/>
            <person name="Santos F.R."/>
            <person name="Vidigal T.H.D.A."/>
            <person name="Brescovit A.D."/>
            <person name="Santos A.J."/>
        </authorList>
    </citation>
    <scope>NUCLEOTIDE SEQUENCE</scope>
    <source>
        <tissue evidence="1">Shoot tissue taken approximately 20 cm above the soil surface</tissue>
    </source>
</reference>
<protein>
    <submittedName>
        <fullName evidence="1">Uncharacterized protein</fullName>
    </submittedName>
</protein>